<dbReference type="EMBL" id="HBUF01275206">
    <property type="protein sequence ID" value="CAG6686195.1"/>
    <property type="molecule type" value="Transcribed_RNA"/>
</dbReference>
<dbReference type="EMBL" id="HBUF01096193">
    <property type="protein sequence ID" value="CAG6636876.1"/>
    <property type="molecule type" value="Transcribed_RNA"/>
</dbReference>
<evidence type="ECO:0000256" key="9">
    <source>
        <dbReference type="SAM" id="MobiDB-lite"/>
    </source>
</evidence>
<evidence type="ECO:0000256" key="1">
    <source>
        <dbReference type="ARBA" id="ARBA00004394"/>
    </source>
</evidence>
<keyword evidence="7 10" id="KW-0472">Membrane</keyword>
<keyword evidence="6" id="KW-0333">Golgi apparatus</keyword>
<evidence type="ECO:0000256" key="10">
    <source>
        <dbReference type="SAM" id="Phobius"/>
    </source>
</evidence>
<evidence type="ECO:0000313" key="12">
    <source>
        <dbReference type="EMBL" id="CAG6714402.1"/>
    </source>
</evidence>
<dbReference type="EMBL" id="HBUF01351744">
    <property type="protein sequence ID" value="CAG6714404.1"/>
    <property type="molecule type" value="Transcribed_RNA"/>
</dbReference>
<organism evidence="12">
    <name type="scientific">Cacopsylla melanoneura</name>
    <dbReference type="NCBI Taxonomy" id="428564"/>
    <lineage>
        <taxon>Eukaryota</taxon>
        <taxon>Metazoa</taxon>
        <taxon>Ecdysozoa</taxon>
        <taxon>Arthropoda</taxon>
        <taxon>Hexapoda</taxon>
        <taxon>Insecta</taxon>
        <taxon>Pterygota</taxon>
        <taxon>Neoptera</taxon>
        <taxon>Paraneoptera</taxon>
        <taxon>Hemiptera</taxon>
        <taxon>Sternorrhyncha</taxon>
        <taxon>Psylloidea</taxon>
        <taxon>Psyllidae</taxon>
        <taxon>Psyllinae</taxon>
        <taxon>Cacopsylla</taxon>
    </lineage>
</organism>
<dbReference type="EMBL" id="HBUF01351742">
    <property type="protein sequence ID" value="CAG6714400.1"/>
    <property type="molecule type" value="Transcribed_RNA"/>
</dbReference>
<evidence type="ECO:0000259" key="11">
    <source>
        <dbReference type="PROSITE" id="PS50192"/>
    </source>
</evidence>
<reference evidence="12" key="1">
    <citation type="submission" date="2021-05" db="EMBL/GenBank/DDBJ databases">
        <authorList>
            <person name="Alioto T."/>
            <person name="Alioto T."/>
            <person name="Gomez Garrido J."/>
        </authorList>
    </citation>
    <scope>NUCLEOTIDE SEQUENCE</scope>
</reference>
<feature type="region of interest" description="Disordered" evidence="9">
    <location>
        <begin position="1"/>
        <end position="25"/>
    </location>
</feature>
<sequence length="117" mass="13819">MDNRMRRNYAGNSYEPVNQYDGGDAIHQENENLTSDLKDKIQALKSLTIDFGDEVKYQNQHLLRGLDDDFDRTGGFLNNSMNRVLRLTRGGHNYYILYLFLFSIFVFFVLYFVIKFK</sequence>
<evidence type="ECO:0000256" key="2">
    <source>
        <dbReference type="ARBA" id="ARBA00022448"/>
    </source>
</evidence>
<dbReference type="AlphaFoldDB" id="A0A8D8V4C6"/>
<dbReference type="GO" id="GO:0000139">
    <property type="term" value="C:Golgi membrane"/>
    <property type="evidence" value="ECO:0007669"/>
    <property type="project" value="UniProtKB-SubCell"/>
</dbReference>
<evidence type="ECO:0000256" key="6">
    <source>
        <dbReference type="ARBA" id="ARBA00023034"/>
    </source>
</evidence>
<keyword evidence="2" id="KW-0813">Transport</keyword>
<dbReference type="EMBL" id="HBUF01351743">
    <property type="protein sequence ID" value="CAG6714402.1"/>
    <property type="molecule type" value="Transcribed_RNA"/>
</dbReference>
<accession>A0A8D8V4C6</accession>
<dbReference type="EMBL" id="HBUF01096191">
    <property type="protein sequence ID" value="CAG6636873.1"/>
    <property type="molecule type" value="Transcribed_RNA"/>
</dbReference>
<evidence type="ECO:0000256" key="5">
    <source>
        <dbReference type="ARBA" id="ARBA00022989"/>
    </source>
</evidence>
<protein>
    <submittedName>
        <fullName evidence="12">BET1 homolog</fullName>
    </submittedName>
</protein>
<feature type="transmembrane region" description="Helical" evidence="10">
    <location>
        <begin position="95"/>
        <end position="114"/>
    </location>
</feature>
<dbReference type="InterPro" id="IPR000727">
    <property type="entry name" value="T_SNARE_dom"/>
</dbReference>
<dbReference type="PANTHER" id="PTHR12791">
    <property type="entry name" value="GOLGI SNARE BET1-RELATED"/>
    <property type="match status" value="1"/>
</dbReference>
<dbReference type="SUPFAM" id="SSF58038">
    <property type="entry name" value="SNARE fusion complex"/>
    <property type="match status" value="1"/>
</dbReference>
<feature type="domain" description="T-SNARE coiled-coil homology" evidence="11">
    <location>
        <begin position="24"/>
        <end position="62"/>
    </location>
</feature>
<evidence type="ECO:0000256" key="3">
    <source>
        <dbReference type="ARBA" id="ARBA00022692"/>
    </source>
</evidence>
<evidence type="ECO:0000256" key="7">
    <source>
        <dbReference type="ARBA" id="ARBA00023136"/>
    </source>
</evidence>
<dbReference type="PROSITE" id="PS50192">
    <property type="entry name" value="T_SNARE"/>
    <property type="match status" value="1"/>
</dbReference>
<evidence type="ECO:0000256" key="4">
    <source>
        <dbReference type="ARBA" id="ARBA00022927"/>
    </source>
</evidence>
<dbReference type="CDD" id="cd15853">
    <property type="entry name" value="SNARE_Bet1"/>
    <property type="match status" value="1"/>
</dbReference>
<keyword evidence="3 10" id="KW-0812">Transmembrane</keyword>
<evidence type="ECO:0000256" key="8">
    <source>
        <dbReference type="ARBA" id="ARBA00046280"/>
    </source>
</evidence>
<name>A0A8D8V4C6_9HEMI</name>
<comment type="subcellular location">
    <subcellularLocation>
        <location evidence="8">Endomembrane system</location>
        <topology evidence="8">Single-pass type IV membrane protein</topology>
    </subcellularLocation>
    <subcellularLocation>
        <location evidence="1">Golgi apparatus membrane</location>
    </subcellularLocation>
</comment>
<keyword evidence="4" id="KW-0653">Protein transport</keyword>
<dbReference type="Gene3D" id="1.20.5.110">
    <property type="match status" value="1"/>
</dbReference>
<proteinExistence type="predicted"/>
<dbReference type="InterPro" id="IPR039899">
    <property type="entry name" value="BET1_SNARE"/>
</dbReference>
<keyword evidence="5 10" id="KW-1133">Transmembrane helix</keyword>
<dbReference type="GO" id="GO:0015031">
    <property type="term" value="P:protein transport"/>
    <property type="evidence" value="ECO:0007669"/>
    <property type="project" value="UniProtKB-KW"/>
</dbReference>